<dbReference type="Gene3D" id="1.10.8.60">
    <property type="match status" value="1"/>
</dbReference>
<evidence type="ECO:0000256" key="3">
    <source>
        <dbReference type="ARBA" id="ARBA00022679"/>
    </source>
</evidence>
<accession>A0A0W8E787</accession>
<dbReference type="AlphaFoldDB" id="A0A0W8E787"/>
<dbReference type="InterPro" id="IPR010372">
    <property type="entry name" value="DNA_pol3_delta_N"/>
</dbReference>
<keyword evidence="4 11" id="KW-0548">Nucleotidyltransferase</keyword>
<comment type="catalytic activity">
    <reaction evidence="8">
        <text>DNA(n) + a 2'-deoxyribonucleoside 5'-triphosphate = DNA(n+1) + diphosphate</text>
        <dbReference type="Rhea" id="RHEA:22508"/>
        <dbReference type="Rhea" id="RHEA-COMP:17339"/>
        <dbReference type="Rhea" id="RHEA-COMP:17340"/>
        <dbReference type="ChEBI" id="CHEBI:33019"/>
        <dbReference type="ChEBI" id="CHEBI:61560"/>
        <dbReference type="ChEBI" id="CHEBI:173112"/>
        <dbReference type="EC" id="2.7.7.7"/>
    </reaction>
</comment>
<feature type="domain" description="DNA polymerase III delta subunit-like C-terminal" evidence="10">
    <location>
        <begin position="203"/>
        <end position="321"/>
    </location>
</feature>
<dbReference type="PANTHER" id="PTHR34388:SF1">
    <property type="entry name" value="DNA POLYMERASE III SUBUNIT DELTA"/>
    <property type="match status" value="1"/>
</dbReference>
<protein>
    <recommendedName>
        <fullName evidence="2">DNA polymerase III subunit delta</fullName>
        <ecNumber evidence="1">2.7.7.7</ecNumber>
    </recommendedName>
</protein>
<dbReference type="InterPro" id="IPR048466">
    <property type="entry name" value="DNA_pol3_delta-like_C"/>
</dbReference>
<evidence type="ECO:0000256" key="6">
    <source>
        <dbReference type="ARBA" id="ARBA00022932"/>
    </source>
</evidence>
<keyword evidence="5" id="KW-0235">DNA replication</keyword>
<dbReference type="InterPro" id="IPR008921">
    <property type="entry name" value="DNA_pol3_clamp-load_cplx_C"/>
</dbReference>
<evidence type="ECO:0000256" key="5">
    <source>
        <dbReference type="ARBA" id="ARBA00022705"/>
    </source>
</evidence>
<dbReference type="Gene3D" id="1.20.272.10">
    <property type="match status" value="1"/>
</dbReference>
<keyword evidence="3 11" id="KW-0808">Transferase</keyword>
<proteinExistence type="inferred from homology"/>
<dbReference type="InterPro" id="IPR005790">
    <property type="entry name" value="DNA_polIII_delta"/>
</dbReference>
<evidence type="ECO:0000259" key="9">
    <source>
        <dbReference type="Pfam" id="PF06144"/>
    </source>
</evidence>
<evidence type="ECO:0000256" key="7">
    <source>
        <dbReference type="ARBA" id="ARBA00034754"/>
    </source>
</evidence>
<comment type="similarity">
    <text evidence="7">Belongs to the DNA polymerase HolA subunit family.</text>
</comment>
<sequence length="334" mass="38993">MKEDSIYFLWGKEHFLLNKQINQIVAEICEQLGEMPEVLHFDTDEITPREFREQLDFSPLFDLYRVAVIKRPYWLGKGKKRGNKSEEFIQAVNDYLDSDPRGQTLIFTAEVLEKTNPLVKRFNKEARIIECNNPDARYLSKWITDEFAARDRTCTSEVVKRLVNSGQDMYYLHNLIEKLCLQAEERKINEKDIEAEFSVRDEIKVFKLTDALLKRNLPGSLQAFHQLLEQGEHPLLFLIMTARQMASMARVKAYQEQGYNNKKIAEITSMKDFMVRKFADSGRHFSWKEIEACFALCMDIDFKIKNTSQDAVYLMEGLIIDICTSASGNSKPYY</sequence>
<dbReference type="InterPro" id="IPR027417">
    <property type="entry name" value="P-loop_NTPase"/>
</dbReference>
<evidence type="ECO:0000256" key="1">
    <source>
        <dbReference type="ARBA" id="ARBA00012417"/>
    </source>
</evidence>
<dbReference type="PANTHER" id="PTHR34388">
    <property type="entry name" value="DNA POLYMERASE III SUBUNIT DELTA"/>
    <property type="match status" value="1"/>
</dbReference>
<name>A0A0W8E787_9ZZZZ</name>
<evidence type="ECO:0000256" key="8">
    <source>
        <dbReference type="ARBA" id="ARBA00049244"/>
    </source>
</evidence>
<dbReference type="GO" id="GO:0003677">
    <property type="term" value="F:DNA binding"/>
    <property type="evidence" value="ECO:0007669"/>
    <property type="project" value="InterPro"/>
</dbReference>
<gene>
    <name evidence="11" type="ORF">ASZ90_018292</name>
</gene>
<dbReference type="SUPFAM" id="SSF52540">
    <property type="entry name" value="P-loop containing nucleoside triphosphate hydrolases"/>
    <property type="match status" value="1"/>
</dbReference>
<dbReference type="EMBL" id="LNQE01001853">
    <property type="protein sequence ID" value="KUG04285.1"/>
    <property type="molecule type" value="Genomic_DNA"/>
</dbReference>
<feature type="domain" description="DNA polymerase III delta N-terminal" evidence="9">
    <location>
        <begin position="7"/>
        <end position="132"/>
    </location>
</feature>
<dbReference type="Pfam" id="PF06144">
    <property type="entry name" value="DNA_pol3_delta"/>
    <property type="match status" value="1"/>
</dbReference>
<dbReference type="GO" id="GO:0003887">
    <property type="term" value="F:DNA-directed DNA polymerase activity"/>
    <property type="evidence" value="ECO:0007669"/>
    <property type="project" value="UniProtKB-KW"/>
</dbReference>
<keyword evidence="6" id="KW-0239">DNA-directed DNA polymerase</keyword>
<reference evidence="11" key="1">
    <citation type="journal article" date="2015" name="Proc. Natl. Acad. Sci. U.S.A.">
        <title>Networks of energetic and metabolic interactions define dynamics in microbial communities.</title>
        <authorList>
            <person name="Embree M."/>
            <person name="Liu J.K."/>
            <person name="Al-Bassam M.M."/>
            <person name="Zengler K."/>
        </authorList>
    </citation>
    <scope>NUCLEOTIDE SEQUENCE</scope>
</reference>
<comment type="caution">
    <text evidence="11">The sequence shown here is derived from an EMBL/GenBank/DDBJ whole genome shotgun (WGS) entry which is preliminary data.</text>
</comment>
<evidence type="ECO:0000256" key="4">
    <source>
        <dbReference type="ARBA" id="ARBA00022695"/>
    </source>
</evidence>
<evidence type="ECO:0000256" key="2">
    <source>
        <dbReference type="ARBA" id="ARBA00017703"/>
    </source>
</evidence>
<evidence type="ECO:0000313" key="11">
    <source>
        <dbReference type="EMBL" id="KUG04285.1"/>
    </source>
</evidence>
<evidence type="ECO:0000259" key="10">
    <source>
        <dbReference type="Pfam" id="PF21694"/>
    </source>
</evidence>
<dbReference type="Gene3D" id="3.40.50.300">
    <property type="entry name" value="P-loop containing nucleotide triphosphate hydrolases"/>
    <property type="match status" value="1"/>
</dbReference>
<dbReference type="SUPFAM" id="SSF48019">
    <property type="entry name" value="post-AAA+ oligomerization domain-like"/>
    <property type="match status" value="1"/>
</dbReference>
<dbReference type="Pfam" id="PF21694">
    <property type="entry name" value="DNA_pol3_delta_C"/>
    <property type="match status" value="1"/>
</dbReference>
<dbReference type="GO" id="GO:0009360">
    <property type="term" value="C:DNA polymerase III complex"/>
    <property type="evidence" value="ECO:0007669"/>
    <property type="project" value="InterPro"/>
</dbReference>
<organism evidence="11">
    <name type="scientific">hydrocarbon metagenome</name>
    <dbReference type="NCBI Taxonomy" id="938273"/>
    <lineage>
        <taxon>unclassified sequences</taxon>
        <taxon>metagenomes</taxon>
        <taxon>ecological metagenomes</taxon>
    </lineage>
</organism>
<dbReference type="NCBIfam" id="TIGR01128">
    <property type="entry name" value="holA"/>
    <property type="match status" value="1"/>
</dbReference>
<dbReference type="GO" id="GO:0006261">
    <property type="term" value="P:DNA-templated DNA replication"/>
    <property type="evidence" value="ECO:0007669"/>
    <property type="project" value="TreeGrafter"/>
</dbReference>
<dbReference type="EC" id="2.7.7.7" evidence="1"/>